<dbReference type="RefSeq" id="WP_343812730.1">
    <property type="nucleotide sequence ID" value="NZ_BAAADS010000015.1"/>
</dbReference>
<evidence type="ECO:0000256" key="1">
    <source>
        <dbReference type="ARBA" id="ARBA00022485"/>
    </source>
</evidence>
<sequence>MQNYDFIYNKLYDYFGPQGWWPADTAFEMLIGAILVQNTNWRNAEKAISRLKDCLEPEIMDNLPEKDLAELIKPSGFFNIKAGRIKAFLEWFRKYDYDTERAAKLEGSRLRQELLNIKGIGRETADVMLLYVFDKPIFVTDAYARRIFYRLGYDMPESYESFRNLVEEHMPNELNVFQEYHALLVEHAKQICKKRPSCEICPLNAACEQRLS</sequence>
<protein>
    <submittedName>
        <fullName evidence="6">Endonuclease III domain-containing protein</fullName>
    </submittedName>
</protein>
<keyword evidence="6" id="KW-0255">Endonuclease</keyword>
<evidence type="ECO:0000256" key="4">
    <source>
        <dbReference type="ARBA" id="ARBA00023014"/>
    </source>
</evidence>
<proteinExistence type="predicted"/>
<keyword evidence="6" id="KW-0378">Hydrolase</keyword>
<dbReference type="Gene3D" id="1.10.340.30">
    <property type="entry name" value="Hypothetical protein, domain 2"/>
    <property type="match status" value="1"/>
</dbReference>
<evidence type="ECO:0000313" key="6">
    <source>
        <dbReference type="EMBL" id="GAA0603474.1"/>
    </source>
</evidence>
<dbReference type="PIRSF" id="PIRSF001435">
    <property type="entry name" value="Nth"/>
    <property type="match status" value="1"/>
</dbReference>
<evidence type="ECO:0000256" key="2">
    <source>
        <dbReference type="ARBA" id="ARBA00022723"/>
    </source>
</evidence>
<dbReference type="Gene3D" id="1.10.1670.10">
    <property type="entry name" value="Helix-hairpin-Helix base-excision DNA repair enzymes (C-terminal)"/>
    <property type="match status" value="1"/>
</dbReference>
<gene>
    <name evidence="6" type="ORF">GCM10009001_20610</name>
</gene>
<evidence type="ECO:0000313" key="7">
    <source>
        <dbReference type="Proteomes" id="UP001500866"/>
    </source>
</evidence>
<dbReference type="SMART" id="SM00478">
    <property type="entry name" value="ENDO3c"/>
    <property type="match status" value="1"/>
</dbReference>
<keyword evidence="4" id="KW-0411">Iron-sulfur</keyword>
<dbReference type="EMBL" id="BAAADS010000015">
    <property type="protein sequence ID" value="GAA0603474.1"/>
    <property type="molecule type" value="Genomic_DNA"/>
</dbReference>
<dbReference type="InterPro" id="IPR003265">
    <property type="entry name" value="HhH-GPD_domain"/>
</dbReference>
<dbReference type="CDD" id="cd00056">
    <property type="entry name" value="ENDO3c"/>
    <property type="match status" value="1"/>
</dbReference>
<keyword evidence="1" id="KW-0004">4Fe-4S</keyword>
<dbReference type="PANTHER" id="PTHR10359:SF19">
    <property type="entry name" value="DNA REPAIR GLYCOSYLASE MJ1434-RELATED"/>
    <property type="match status" value="1"/>
</dbReference>
<dbReference type="PANTHER" id="PTHR10359">
    <property type="entry name" value="A/G-SPECIFIC ADENINE GLYCOSYLASE/ENDONUCLEASE III"/>
    <property type="match status" value="1"/>
</dbReference>
<evidence type="ECO:0000256" key="3">
    <source>
        <dbReference type="ARBA" id="ARBA00023004"/>
    </source>
</evidence>
<comment type="caution">
    <text evidence="6">The sequence shown here is derived from an EMBL/GenBank/DDBJ whole genome shotgun (WGS) entry which is preliminary data.</text>
</comment>
<name>A0ABN1G3M7_9BACI</name>
<keyword evidence="7" id="KW-1185">Reference proteome</keyword>
<feature type="domain" description="HhH-GPD" evidence="5">
    <location>
        <begin position="35"/>
        <end position="190"/>
    </location>
</feature>
<dbReference type="InterPro" id="IPR023170">
    <property type="entry name" value="HhH_base_excis_C"/>
</dbReference>
<reference evidence="6 7" key="1">
    <citation type="journal article" date="2019" name="Int. J. Syst. Evol. Microbiol.">
        <title>The Global Catalogue of Microorganisms (GCM) 10K type strain sequencing project: providing services to taxonomists for standard genome sequencing and annotation.</title>
        <authorList>
            <consortium name="The Broad Institute Genomics Platform"/>
            <consortium name="The Broad Institute Genome Sequencing Center for Infectious Disease"/>
            <person name="Wu L."/>
            <person name="Ma J."/>
        </authorList>
    </citation>
    <scope>NUCLEOTIDE SEQUENCE [LARGE SCALE GENOMIC DNA]</scope>
    <source>
        <strain evidence="6 7">JCM 15395</strain>
    </source>
</reference>
<keyword evidence="2" id="KW-0479">Metal-binding</keyword>
<dbReference type="Pfam" id="PF00730">
    <property type="entry name" value="HhH-GPD"/>
    <property type="match status" value="1"/>
</dbReference>
<dbReference type="InterPro" id="IPR011257">
    <property type="entry name" value="DNA_glycosylase"/>
</dbReference>
<accession>A0ABN1G3M7</accession>
<dbReference type="GO" id="GO:0004519">
    <property type="term" value="F:endonuclease activity"/>
    <property type="evidence" value="ECO:0007669"/>
    <property type="project" value="UniProtKB-KW"/>
</dbReference>
<keyword evidence="6" id="KW-0540">Nuclease</keyword>
<keyword evidence="3" id="KW-0408">Iron</keyword>
<evidence type="ECO:0000259" key="5">
    <source>
        <dbReference type="SMART" id="SM00478"/>
    </source>
</evidence>
<organism evidence="6 7">
    <name type="scientific">Virgibacillus siamensis</name>
    <dbReference type="NCBI Taxonomy" id="480071"/>
    <lineage>
        <taxon>Bacteria</taxon>
        <taxon>Bacillati</taxon>
        <taxon>Bacillota</taxon>
        <taxon>Bacilli</taxon>
        <taxon>Bacillales</taxon>
        <taxon>Bacillaceae</taxon>
        <taxon>Virgibacillus</taxon>
    </lineage>
</organism>
<dbReference type="Proteomes" id="UP001500866">
    <property type="component" value="Unassembled WGS sequence"/>
</dbReference>
<dbReference type="SUPFAM" id="SSF48150">
    <property type="entry name" value="DNA-glycosylase"/>
    <property type="match status" value="1"/>
</dbReference>